<feature type="region of interest" description="Disordered" evidence="1">
    <location>
        <begin position="177"/>
        <end position="197"/>
    </location>
</feature>
<gene>
    <name evidence="2" type="ORF">KUCA_T00004178001</name>
</gene>
<dbReference type="EMBL" id="HG793129">
    <property type="protein sequence ID" value="CDK28196.1"/>
    <property type="molecule type" value="Genomic_DNA"/>
</dbReference>
<dbReference type="OrthoDB" id="3985459at2759"/>
<organism evidence="2 3">
    <name type="scientific">Kuraishia capsulata CBS 1993</name>
    <dbReference type="NCBI Taxonomy" id="1382522"/>
    <lineage>
        <taxon>Eukaryota</taxon>
        <taxon>Fungi</taxon>
        <taxon>Dikarya</taxon>
        <taxon>Ascomycota</taxon>
        <taxon>Saccharomycotina</taxon>
        <taxon>Pichiomycetes</taxon>
        <taxon>Pichiales</taxon>
        <taxon>Pichiaceae</taxon>
        <taxon>Kuraishia</taxon>
    </lineage>
</organism>
<proteinExistence type="predicted"/>
<dbReference type="GeneID" id="34521574"/>
<dbReference type="HOGENOM" id="CLU_1384355_0_0_1"/>
<reference evidence="2" key="1">
    <citation type="submission" date="2013-12" db="EMBL/GenBank/DDBJ databases">
        <authorList>
            <person name="Genoscope - CEA"/>
        </authorList>
    </citation>
    <scope>NUCLEOTIDE SEQUENCE</scope>
    <source>
        <strain evidence="2">CBS 1993</strain>
    </source>
</reference>
<dbReference type="Proteomes" id="UP000019384">
    <property type="component" value="Unassembled WGS sequence"/>
</dbReference>
<protein>
    <submittedName>
        <fullName evidence="2">Uncharacterized protein</fullName>
    </submittedName>
</protein>
<evidence type="ECO:0000313" key="2">
    <source>
        <dbReference type="EMBL" id="CDK28196.1"/>
    </source>
</evidence>
<name>W6MNJ5_9ASCO</name>
<feature type="compositionally biased region" description="Acidic residues" evidence="1">
    <location>
        <begin position="184"/>
        <end position="197"/>
    </location>
</feature>
<sequence>MDSPTEQVTELCQLSHVSVYKIRPPHVIREEGEPVIRQRYEVSDWIKDPEDLIFVGKIRLLEIEQLQDFSETTGQEDVDEQLRCTLEILGNDGEVWAHTFYEPLPNVRTITDTQFHTVEKVGGRSFVVTLYWKGYKIAVGIIMKQFWDEISLSHTIQEFKNSKAKLKMFKEKFLINESAKSSDDSESDDDFGDFVSS</sequence>
<keyword evidence="3" id="KW-1185">Reference proteome</keyword>
<evidence type="ECO:0000256" key="1">
    <source>
        <dbReference type="SAM" id="MobiDB-lite"/>
    </source>
</evidence>
<evidence type="ECO:0000313" key="3">
    <source>
        <dbReference type="Proteomes" id="UP000019384"/>
    </source>
</evidence>
<accession>W6MNJ5</accession>
<dbReference type="AlphaFoldDB" id="W6MNJ5"/>
<dbReference type="RefSeq" id="XP_022460186.1">
    <property type="nucleotide sequence ID" value="XM_022600884.1"/>
</dbReference>
<reference evidence="2" key="2">
    <citation type="submission" date="2014-02" db="EMBL/GenBank/DDBJ databases">
        <title>Complete DNA sequence of /Kuraishia capsulata/ illustrates novel genomic features among budding yeasts (/Saccharomycotina/).</title>
        <authorList>
            <person name="Morales L."/>
            <person name="Noel B."/>
            <person name="Porcel B."/>
            <person name="Marcet-Houben M."/>
            <person name="Hullo M-F."/>
            <person name="Sacerdot C."/>
            <person name="Tekaia F."/>
            <person name="Leh-Louis V."/>
            <person name="Despons L."/>
            <person name="Khanna V."/>
            <person name="Aury J-M."/>
            <person name="Barbe V."/>
            <person name="Couloux A."/>
            <person name="Labadie K."/>
            <person name="Pelletier E."/>
            <person name="Souciet J-L."/>
            <person name="Boekhout T."/>
            <person name="Gabaldon T."/>
            <person name="Wincker P."/>
            <person name="Dujon B."/>
        </authorList>
    </citation>
    <scope>NUCLEOTIDE SEQUENCE</scope>
    <source>
        <strain evidence="2">CBS 1993</strain>
    </source>
</reference>